<keyword evidence="2" id="KW-1185">Reference proteome</keyword>
<protein>
    <submittedName>
        <fullName evidence="1">(apollo) hypothetical protein</fullName>
    </submittedName>
</protein>
<dbReference type="EMBL" id="CAJQZP010001584">
    <property type="protein sequence ID" value="CAG5055751.1"/>
    <property type="molecule type" value="Genomic_DNA"/>
</dbReference>
<organism evidence="1 2">
    <name type="scientific">Parnassius apollo</name>
    <name type="common">Apollo butterfly</name>
    <name type="synonym">Papilio apollo</name>
    <dbReference type="NCBI Taxonomy" id="110799"/>
    <lineage>
        <taxon>Eukaryota</taxon>
        <taxon>Metazoa</taxon>
        <taxon>Ecdysozoa</taxon>
        <taxon>Arthropoda</taxon>
        <taxon>Hexapoda</taxon>
        <taxon>Insecta</taxon>
        <taxon>Pterygota</taxon>
        <taxon>Neoptera</taxon>
        <taxon>Endopterygota</taxon>
        <taxon>Lepidoptera</taxon>
        <taxon>Glossata</taxon>
        <taxon>Ditrysia</taxon>
        <taxon>Papilionoidea</taxon>
        <taxon>Papilionidae</taxon>
        <taxon>Parnassiinae</taxon>
        <taxon>Parnassini</taxon>
        <taxon>Parnassius</taxon>
        <taxon>Parnassius</taxon>
    </lineage>
</organism>
<dbReference type="OrthoDB" id="6932449at2759"/>
<dbReference type="Proteomes" id="UP000691718">
    <property type="component" value="Unassembled WGS sequence"/>
</dbReference>
<comment type="caution">
    <text evidence="1">The sequence shown here is derived from an EMBL/GenBank/DDBJ whole genome shotgun (WGS) entry which is preliminary data.</text>
</comment>
<gene>
    <name evidence="1" type="ORF">PAPOLLO_LOCUS26459</name>
</gene>
<sequence length="90" mass="9892">MVIFQGHKLDFKEGHRQIAVPANVTSPPAHPVSPVPGPSNSRTIQGGNYYKINFVKKGRRYLPALLHLVIAVSDSEDCDKHHLTEPPASL</sequence>
<reference evidence="1" key="1">
    <citation type="submission" date="2021-04" db="EMBL/GenBank/DDBJ databases">
        <authorList>
            <person name="Tunstrom K."/>
        </authorList>
    </citation>
    <scope>NUCLEOTIDE SEQUENCE</scope>
</reference>
<evidence type="ECO:0000313" key="2">
    <source>
        <dbReference type="Proteomes" id="UP000691718"/>
    </source>
</evidence>
<proteinExistence type="predicted"/>
<name>A0A8S3YCF2_PARAO</name>
<dbReference type="AlphaFoldDB" id="A0A8S3YCF2"/>
<accession>A0A8S3YCF2</accession>
<evidence type="ECO:0000313" key="1">
    <source>
        <dbReference type="EMBL" id="CAG5055751.1"/>
    </source>
</evidence>